<dbReference type="CDD" id="cd23992">
    <property type="entry name" value="PBP_GOBP"/>
    <property type="match status" value="1"/>
</dbReference>
<dbReference type="GO" id="GO:0005549">
    <property type="term" value="F:odorant binding"/>
    <property type="evidence" value="ECO:0007669"/>
    <property type="project" value="InterPro"/>
</dbReference>
<gene>
    <name evidence="2" type="ORF">PHAECO_LOCUS12516</name>
</gene>
<keyword evidence="3" id="KW-1185">Reference proteome</keyword>
<feature type="chain" id="PRO_5040122000" evidence="1">
    <location>
        <begin position="20"/>
        <end position="137"/>
    </location>
</feature>
<dbReference type="InterPro" id="IPR036728">
    <property type="entry name" value="PBP_GOBP_sf"/>
</dbReference>
<reference evidence="2" key="1">
    <citation type="submission" date="2022-01" db="EMBL/GenBank/DDBJ databases">
        <authorList>
            <person name="King R."/>
        </authorList>
    </citation>
    <scope>NUCLEOTIDE SEQUENCE</scope>
</reference>
<proteinExistence type="predicted"/>
<dbReference type="Proteomes" id="UP001153737">
    <property type="component" value="Chromosome 9"/>
</dbReference>
<keyword evidence="1" id="KW-0732">Signal</keyword>
<dbReference type="AlphaFoldDB" id="A0A9P0DPL4"/>
<dbReference type="SUPFAM" id="SSF47565">
    <property type="entry name" value="Insect pheromone/odorant-binding proteins"/>
    <property type="match status" value="1"/>
</dbReference>
<name>A0A9P0DPL4_PHACE</name>
<evidence type="ECO:0000256" key="1">
    <source>
        <dbReference type="SAM" id="SignalP"/>
    </source>
</evidence>
<dbReference type="InterPro" id="IPR006170">
    <property type="entry name" value="PBP/GOBP"/>
</dbReference>
<dbReference type="SMART" id="SM00708">
    <property type="entry name" value="PhBP"/>
    <property type="match status" value="1"/>
</dbReference>
<evidence type="ECO:0000313" key="3">
    <source>
        <dbReference type="Proteomes" id="UP001153737"/>
    </source>
</evidence>
<reference evidence="2" key="2">
    <citation type="submission" date="2022-10" db="EMBL/GenBank/DDBJ databases">
        <authorList>
            <consortium name="ENA_rothamsted_submissions"/>
            <consortium name="culmorum"/>
            <person name="King R."/>
        </authorList>
    </citation>
    <scope>NUCLEOTIDE SEQUENCE</scope>
</reference>
<protein>
    <submittedName>
        <fullName evidence="2">Uncharacterized protein</fullName>
    </submittedName>
</protein>
<evidence type="ECO:0000313" key="2">
    <source>
        <dbReference type="EMBL" id="CAH1183513.1"/>
    </source>
</evidence>
<accession>A0A9P0DPL4</accession>
<organism evidence="2 3">
    <name type="scientific">Phaedon cochleariae</name>
    <name type="common">Mustard beetle</name>
    <dbReference type="NCBI Taxonomy" id="80249"/>
    <lineage>
        <taxon>Eukaryota</taxon>
        <taxon>Metazoa</taxon>
        <taxon>Ecdysozoa</taxon>
        <taxon>Arthropoda</taxon>
        <taxon>Hexapoda</taxon>
        <taxon>Insecta</taxon>
        <taxon>Pterygota</taxon>
        <taxon>Neoptera</taxon>
        <taxon>Endopterygota</taxon>
        <taxon>Coleoptera</taxon>
        <taxon>Polyphaga</taxon>
        <taxon>Cucujiformia</taxon>
        <taxon>Chrysomeloidea</taxon>
        <taxon>Chrysomelidae</taxon>
        <taxon>Chrysomelinae</taxon>
        <taxon>Chrysomelini</taxon>
        <taxon>Phaedon</taxon>
    </lineage>
</organism>
<dbReference type="OrthoDB" id="6783999at2759"/>
<dbReference type="EMBL" id="OU896715">
    <property type="protein sequence ID" value="CAH1183513.1"/>
    <property type="molecule type" value="Genomic_DNA"/>
</dbReference>
<sequence>MKFCSLAAFIVGLVIIAAADDIKQETKDRIQKFHNECQVDPETKVDEAIIEKHLKDEPIDESQFAKHILCMNVKSGIQKENGDVDKDGLKKLIIADTDKVDEIVEDCGERNGITAEESALALLKCLKKHIPRREHHD</sequence>
<dbReference type="Pfam" id="PF01395">
    <property type="entry name" value="PBP_GOBP"/>
    <property type="match status" value="1"/>
</dbReference>
<dbReference type="Gene3D" id="1.10.238.20">
    <property type="entry name" value="Pheromone/general odorant binding protein domain"/>
    <property type="match status" value="1"/>
</dbReference>
<feature type="signal peptide" evidence="1">
    <location>
        <begin position="1"/>
        <end position="19"/>
    </location>
</feature>